<feature type="compositionally biased region" description="Low complexity" evidence="1">
    <location>
        <begin position="1117"/>
        <end position="1129"/>
    </location>
</feature>
<feature type="region of interest" description="Disordered" evidence="1">
    <location>
        <begin position="1083"/>
        <end position="1106"/>
    </location>
</feature>
<evidence type="ECO:0000256" key="1">
    <source>
        <dbReference type="SAM" id="MobiDB-lite"/>
    </source>
</evidence>
<comment type="caution">
    <text evidence="2">The sequence shown here is derived from an EMBL/GenBank/DDBJ whole genome shotgun (WGS) entry which is preliminary data.</text>
</comment>
<feature type="region of interest" description="Disordered" evidence="1">
    <location>
        <begin position="1007"/>
        <end position="1063"/>
    </location>
</feature>
<feature type="compositionally biased region" description="Low complexity" evidence="1">
    <location>
        <begin position="597"/>
        <end position="610"/>
    </location>
</feature>
<dbReference type="OrthoDB" id="3548913at2759"/>
<evidence type="ECO:0000313" key="3">
    <source>
        <dbReference type="Proteomes" id="UP000214365"/>
    </source>
</evidence>
<keyword evidence="3" id="KW-1185">Reference proteome</keyword>
<feature type="region of interest" description="Disordered" evidence="1">
    <location>
        <begin position="1311"/>
        <end position="1330"/>
    </location>
</feature>
<name>A0A225ASM7_TALAT</name>
<reference evidence="2 3" key="1">
    <citation type="submission" date="2015-06" db="EMBL/GenBank/DDBJ databases">
        <title>Talaromyces atroroseus IBT 11181 draft genome.</title>
        <authorList>
            <person name="Rasmussen K.B."/>
            <person name="Rasmussen S."/>
            <person name="Petersen B."/>
            <person name="Sicheritz-Ponten T."/>
            <person name="Mortensen U.H."/>
            <person name="Thrane U."/>
        </authorList>
    </citation>
    <scope>NUCLEOTIDE SEQUENCE [LARGE SCALE GENOMIC DNA]</scope>
    <source>
        <strain evidence="2 3">IBT 11181</strain>
    </source>
</reference>
<organism evidence="2 3">
    <name type="scientific">Talaromyces atroroseus</name>
    <dbReference type="NCBI Taxonomy" id="1441469"/>
    <lineage>
        <taxon>Eukaryota</taxon>
        <taxon>Fungi</taxon>
        <taxon>Dikarya</taxon>
        <taxon>Ascomycota</taxon>
        <taxon>Pezizomycotina</taxon>
        <taxon>Eurotiomycetes</taxon>
        <taxon>Eurotiomycetidae</taxon>
        <taxon>Eurotiales</taxon>
        <taxon>Trichocomaceae</taxon>
        <taxon>Talaromyces</taxon>
        <taxon>Talaromyces sect. Trachyspermi</taxon>
    </lineage>
</organism>
<sequence length="1564" mass="175110">MIDAQHAYSPPLGLEYTIPLPPSPVAFLIKCASSLDLSEAECSPPELPPAPTMRIPAGDPGPMPEEKPAIVCEPNPEPPVVHPDTRTILDSKDHEQLLPAAHIPLAVIPGPRSPEPTVSFEQFSTQYRRCQQAEIEKQVLEHRLISTKVSICLSSRLLRTGATVQRGLVDAFRHGDKPGFVAIYNTIHDIQEACELGSHRSSHRQQPLSEEPILSLHSQRPRAVSFMHQLSSQSRKDLLEIITLVRTDSQFLADCITGLLPSQLSALTAPVGFSAYGDTISSHSARSRNSASFAKRVNANPIPFKDHAWALERSDPLSALLFNVFAVPLDWHPGESELRLDVWSSTCAKLLSSGDSKYSNFVGQVLSYWSTTSDWQARQKIELYLMDVLQKGAFLLENIESPVAHSLGTEPPDPLRTDAAEEFFDSAVQTLFEVLDDTDSGLPSAALEFCNAVLNKLVDSETRDRFLEFIFVQWFFSRYLYYALTFPEGQGLLLDFHISKEAREKLLSQIALRAQSQFYRVLHSVPQFSTVNSQVRKHVDSMLRRCLFSSPAQASNAKPHMPDSNAAEVENPSSSFLMLCASDVVTLLNALFPKSVNSPAGSPSSNSPHPVLSYAQHSGPRRATLPAHWSGRIETVLERPNHPEPAKPETTQRAGYHRCADVIRFELSDIGETEDHPVLDHPSTEDWTLLDVSPDGKSLTWDPPSGNHSDGVFDGLSDSDHHSGTVQPEEDYEALHTAIKKLANTSETFSQSRGLRTFRANKNHSLEERFDTARSVCESRSDFLGAHYWWTASNHLRQSVAKLAKLPQSDSWILVPMLKSSNESFLRCSAVIQESEEGLFTLNPFVEQLRESSKNSIAIMTKLRNKMWYMTDVKNSMRYEDAKHVALALKTMVYPTLHRESPNDYRSRNGSRYLGGGLLQKPEVHVMNVMKATTSQGGPNKLSDEQVELTRKWISHHGIDNFCRGEERIHRFCYEVKSSINKLVGDSMAETPVLWASELFQRERAKFEGPSSRNIPGIHTTPGARPSSISSEDALSNIPYASPGLRGAESLRPTDLPPLIRKSSHQSLSSEKWRYSRNLDLDTVSSSGGSYSRATSSSTTESYTPFWSPFQTQTQSAASASSFQSRPPSMFSDAPVPRRTERAAVYGKTVFLDDLRQTLTSLLLSDLGSPVWSCGSETDAWFINYLNQTRVQRQMDKQARIQKFLAESDDAMHRRSGRLASGTSHLSHQRSHSADPILIGKHESKPVTEVPFGNSFCEQPASEQPDFSYKSAFSQLLDVFSRNANPYVKLGALRDLRALIVASLDRVRDMSPTPKQKSIRSQGMSTERVKSNRHSFTEELLLYQEELLRTPTSPMPESVDFDSHPSYDILNTSESRIITTIKSILKELQPKTLFRDLQFIAAFLPSDTLNKTDSGTAFLQFGLAALSLKEDVCASMVELADKIVSQELNRRHTQSFDFISRAQDPIEDAARMWIITAKEGYPVAQRELAILYLTHPEILPRVTLPLTLPRDTFKAEMMYRRDRDSKFDPQSMCLALHWMQLSANGGDELARNRLREREEFESLV</sequence>
<dbReference type="GeneID" id="31000115"/>
<dbReference type="Proteomes" id="UP000214365">
    <property type="component" value="Unassembled WGS sequence"/>
</dbReference>
<dbReference type="PANTHER" id="PTHR42064">
    <property type="entry name" value="YALI0F28677P"/>
    <property type="match status" value="1"/>
</dbReference>
<protein>
    <submittedName>
        <fullName evidence="2">Uncharacterized protein</fullName>
    </submittedName>
</protein>
<dbReference type="RefSeq" id="XP_020124713.1">
    <property type="nucleotide sequence ID" value="XM_020260158.1"/>
</dbReference>
<feature type="region of interest" description="Disordered" evidence="1">
    <location>
        <begin position="698"/>
        <end position="726"/>
    </location>
</feature>
<gene>
    <name evidence="2" type="ORF">UA08_00360</name>
</gene>
<accession>A0A225ASM7</accession>
<dbReference type="EMBL" id="LFMY01000001">
    <property type="protein sequence ID" value="OKL64592.1"/>
    <property type="molecule type" value="Genomic_DNA"/>
</dbReference>
<evidence type="ECO:0000313" key="2">
    <source>
        <dbReference type="EMBL" id="OKL64592.1"/>
    </source>
</evidence>
<dbReference type="STRING" id="1441469.A0A225ASM7"/>
<proteinExistence type="predicted"/>
<feature type="region of interest" description="Disordered" evidence="1">
    <location>
        <begin position="1117"/>
        <end position="1136"/>
    </location>
</feature>
<feature type="compositionally biased region" description="Polar residues" evidence="1">
    <location>
        <begin position="1313"/>
        <end position="1325"/>
    </location>
</feature>
<dbReference type="PANTHER" id="PTHR42064:SF1">
    <property type="entry name" value="YALI0F28677P"/>
    <property type="match status" value="1"/>
</dbReference>
<feature type="region of interest" description="Disordered" evidence="1">
    <location>
        <begin position="597"/>
        <end position="624"/>
    </location>
</feature>